<proteinExistence type="predicted"/>
<feature type="domain" description="DhaK" evidence="5">
    <location>
        <begin position="7"/>
        <end position="329"/>
    </location>
</feature>
<evidence type="ECO:0000256" key="3">
    <source>
        <dbReference type="ARBA" id="ARBA00022777"/>
    </source>
</evidence>
<dbReference type="GO" id="GO:0005829">
    <property type="term" value="C:cytosol"/>
    <property type="evidence" value="ECO:0007669"/>
    <property type="project" value="TreeGrafter"/>
</dbReference>
<dbReference type="PANTHER" id="PTHR28629">
    <property type="entry name" value="TRIOKINASE/FMN CYCLASE"/>
    <property type="match status" value="1"/>
</dbReference>
<dbReference type="PATRIC" id="fig|229920.5.peg.1443"/>
<dbReference type="InterPro" id="IPR050861">
    <property type="entry name" value="Dihydroxyacetone_Kinase"/>
</dbReference>
<dbReference type="Gene3D" id="3.30.1180.20">
    <property type="entry name" value="Dihydroxyacetone kinase, domain 2"/>
    <property type="match status" value="1"/>
</dbReference>
<dbReference type="PANTHER" id="PTHR28629:SF4">
    <property type="entry name" value="TRIOKINASE_FMN CYCLASE"/>
    <property type="match status" value="1"/>
</dbReference>
<dbReference type="EMBL" id="LGCK01000007">
    <property type="protein sequence ID" value="KPL72862.1"/>
    <property type="molecule type" value="Genomic_DNA"/>
</dbReference>
<dbReference type="OrthoDB" id="9806345at2"/>
<dbReference type="FunFam" id="3.40.50.10440:FF:000001">
    <property type="entry name" value="Dihydroxyacetone kinase, DhaK subunit"/>
    <property type="match status" value="1"/>
</dbReference>
<keyword evidence="4" id="KW-0067">ATP-binding</keyword>
<dbReference type="STRING" id="229920.ADM99_07370"/>
<accession>A0A0P6XTV1</accession>
<dbReference type="InterPro" id="IPR004006">
    <property type="entry name" value="DhaK_dom"/>
</dbReference>
<evidence type="ECO:0000256" key="1">
    <source>
        <dbReference type="ARBA" id="ARBA00022679"/>
    </source>
</evidence>
<gene>
    <name evidence="6" type="ORF">ADM99_07370</name>
</gene>
<organism evidence="6 7">
    <name type="scientific">Leptolinea tardivitalis</name>
    <dbReference type="NCBI Taxonomy" id="229920"/>
    <lineage>
        <taxon>Bacteria</taxon>
        <taxon>Bacillati</taxon>
        <taxon>Chloroflexota</taxon>
        <taxon>Anaerolineae</taxon>
        <taxon>Anaerolineales</taxon>
        <taxon>Anaerolineaceae</taxon>
        <taxon>Leptolinea</taxon>
    </lineage>
</organism>
<sequence length="332" mass="35505">MKKILNKPADFVPEMLDGLCKAYPNQLTYAEDIHCIVRADSPVKNKVALATGGGSGHLPVFLGYVGKGMLDGCAVGDVFQSPSAEQMLSVTKRIHGGKGVVYIYGNYGGDVMNFDMAAEMADMEDIKVKTVLVKDDVASAPPAEAGRRRGVAGMVFAFKVAGAKADLGGSLDEVVAVTEKALANTRTMGVALSPCTVPMAGKPTFTIGEDEMEIGMGIHGEPGMKREKLQTADQIAERMTTAILDDLKPSAGDELAVMVNGLGATPPEELYVIYRKVNQILTDKKLRVHRAYVGEFATSMEMAGASLTFMKLDAELKTLVDYPANTPFFKQV</sequence>
<evidence type="ECO:0000313" key="6">
    <source>
        <dbReference type="EMBL" id="KPL72862.1"/>
    </source>
</evidence>
<keyword evidence="7" id="KW-1185">Reference proteome</keyword>
<keyword evidence="3 6" id="KW-0418">Kinase</keyword>
<dbReference type="InterPro" id="IPR012736">
    <property type="entry name" value="DhaK_1"/>
</dbReference>
<dbReference type="Proteomes" id="UP000050430">
    <property type="component" value="Unassembled WGS sequence"/>
</dbReference>
<dbReference type="FunFam" id="3.30.1180.20:FF:000001">
    <property type="entry name" value="Dihydroxyacetone kinase 1"/>
    <property type="match status" value="1"/>
</dbReference>
<keyword evidence="1" id="KW-0808">Transferase</keyword>
<dbReference type="GO" id="GO:0005524">
    <property type="term" value="F:ATP binding"/>
    <property type="evidence" value="ECO:0007669"/>
    <property type="project" value="UniProtKB-KW"/>
</dbReference>
<dbReference type="Gene3D" id="3.40.50.10440">
    <property type="entry name" value="Dihydroxyacetone kinase, domain 1"/>
    <property type="match status" value="1"/>
</dbReference>
<dbReference type="PROSITE" id="PS51481">
    <property type="entry name" value="DHAK"/>
    <property type="match status" value="1"/>
</dbReference>
<evidence type="ECO:0000313" key="7">
    <source>
        <dbReference type="Proteomes" id="UP000050430"/>
    </source>
</evidence>
<evidence type="ECO:0000256" key="2">
    <source>
        <dbReference type="ARBA" id="ARBA00022741"/>
    </source>
</evidence>
<dbReference type="RefSeq" id="WP_062421017.1">
    <property type="nucleotide sequence ID" value="NZ_BBYA01000008.1"/>
</dbReference>
<dbReference type="AlphaFoldDB" id="A0A0P6XTV1"/>
<dbReference type="GO" id="GO:0004371">
    <property type="term" value="F:glycerone kinase activity"/>
    <property type="evidence" value="ECO:0007669"/>
    <property type="project" value="InterPro"/>
</dbReference>
<dbReference type="NCBIfam" id="TIGR02363">
    <property type="entry name" value="dhaK1"/>
    <property type="match status" value="1"/>
</dbReference>
<dbReference type="SUPFAM" id="SSF82549">
    <property type="entry name" value="DAK1/DegV-like"/>
    <property type="match status" value="1"/>
</dbReference>
<evidence type="ECO:0000259" key="5">
    <source>
        <dbReference type="PROSITE" id="PS51481"/>
    </source>
</evidence>
<evidence type="ECO:0000256" key="4">
    <source>
        <dbReference type="ARBA" id="ARBA00022840"/>
    </source>
</evidence>
<name>A0A0P6XTV1_9CHLR</name>
<dbReference type="GO" id="GO:0019563">
    <property type="term" value="P:glycerol catabolic process"/>
    <property type="evidence" value="ECO:0007669"/>
    <property type="project" value="TreeGrafter"/>
</dbReference>
<reference evidence="6 7" key="1">
    <citation type="submission" date="2015-07" db="EMBL/GenBank/DDBJ databases">
        <title>Genome sequence of Leptolinea tardivitalis DSM 16556.</title>
        <authorList>
            <person name="Hemp J."/>
            <person name="Ward L.M."/>
            <person name="Pace L.A."/>
            <person name="Fischer W.W."/>
        </authorList>
    </citation>
    <scope>NUCLEOTIDE SEQUENCE [LARGE SCALE GENOMIC DNA]</scope>
    <source>
        <strain evidence="6 7">YMTK-2</strain>
    </source>
</reference>
<dbReference type="Pfam" id="PF02733">
    <property type="entry name" value="Dak1"/>
    <property type="match status" value="1"/>
</dbReference>
<comment type="caution">
    <text evidence="6">The sequence shown here is derived from an EMBL/GenBank/DDBJ whole genome shotgun (WGS) entry which is preliminary data.</text>
</comment>
<keyword evidence="2" id="KW-0547">Nucleotide-binding</keyword>
<protein>
    <submittedName>
        <fullName evidence="6">Dihydroxyacetone kinase</fullName>
    </submittedName>
</protein>